<comment type="caution">
    <text evidence="2">The sequence shown here is derived from an EMBL/GenBank/DDBJ whole genome shotgun (WGS) entry which is preliminary data.</text>
</comment>
<protein>
    <submittedName>
        <fullName evidence="2">Alpha/beta hydrolase</fullName>
    </submittedName>
</protein>
<sequence length="259" mass="27350">MTAASTVPRPRVVGSGPHRVIAAHDWLVPTGTWGPFLECLDGSRFSCALLDARGYGRRAAVPGTFSMRELADDALALAGRLGWRECSFVGHSMSAKALHLAAAEAPSWLRVRKLVGITPTPPGPAGIGEREWAAFLAAVHSADARRALLDFSTGNRAGAGWLDRMTRASLDGSSPAAFAAYARSFAYDDLRCPVPGARGMPVKVFAGEHDLAIPESTVREAWTASHPGAEVEVLSGAGHYPMHETPVALAARVESFLAA</sequence>
<gene>
    <name evidence="2" type="ORF">GCM10009801_30430</name>
</gene>
<dbReference type="PANTHER" id="PTHR43194:SF2">
    <property type="entry name" value="PEROXISOMAL MEMBRANE PROTEIN LPX1"/>
    <property type="match status" value="1"/>
</dbReference>
<dbReference type="Pfam" id="PF12697">
    <property type="entry name" value="Abhydrolase_6"/>
    <property type="match status" value="1"/>
</dbReference>
<dbReference type="SUPFAM" id="SSF53474">
    <property type="entry name" value="alpha/beta-Hydrolases"/>
    <property type="match status" value="1"/>
</dbReference>
<keyword evidence="2" id="KW-0378">Hydrolase</keyword>
<keyword evidence="3" id="KW-1185">Reference proteome</keyword>
<proteinExistence type="predicted"/>
<evidence type="ECO:0000313" key="2">
    <source>
        <dbReference type="EMBL" id="GAA2075640.1"/>
    </source>
</evidence>
<dbReference type="InterPro" id="IPR000073">
    <property type="entry name" value="AB_hydrolase_1"/>
</dbReference>
<dbReference type="InterPro" id="IPR029058">
    <property type="entry name" value="AB_hydrolase_fold"/>
</dbReference>
<dbReference type="InterPro" id="IPR050228">
    <property type="entry name" value="Carboxylesterase_BioH"/>
</dbReference>
<dbReference type="GO" id="GO:0016787">
    <property type="term" value="F:hydrolase activity"/>
    <property type="evidence" value="ECO:0007669"/>
    <property type="project" value="UniProtKB-KW"/>
</dbReference>
<dbReference type="Proteomes" id="UP001500016">
    <property type="component" value="Unassembled WGS sequence"/>
</dbReference>
<dbReference type="EMBL" id="BAAAPE010000007">
    <property type="protein sequence ID" value="GAA2075640.1"/>
    <property type="molecule type" value="Genomic_DNA"/>
</dbReference>
<dbReference type="Gene3D" id="3.40.50.1820">
    <property type="entry name" value="alpha/beta hydrolase"/>
    <property type="match status" value="1"/>
</dbReference>
<evidence type="ECO:0000259" key="1">
    <source>
        <dbReference type="Pfam" id="PF12697"/>
    </source>
</evidence>
<organism evidence="2 3">
    <name type="scientific">Streptomyces albiaxialis</name>
    <dbReference type="NCBI Taxonomy" id="329523"/>
    <lineage>
        <taxon>Bacteria</taxon>
        <taxon>Bacillati</taxon>
        <taxon>Actinomycetota</taxon>
        <taxon>Actinomycetes</taxon>
        <taxon>Kitasatosporales</taxon>
        <taxon>Streptomycetaceae</taxon>
        <taxon>Streptomyces</taxon>
    </lineage>
</organism>
<accession>A0ABN2VWV4</accession>
<name>A0ABN2VWV4_9ACTN</name>
<evidence type="ECO:0000313" key="3">
    <source>
        <dbReference type="Proteomes" id="UP001500016"/>
    </source>
</evidence>
<reference evidence="2 3" key="1">
    <citation type="journal article" date="2019" name="Int. J. Syst. Evol. Microbiol.">
        <title>The Global Catalogue of Microorganisms (GCM) 10K type strain sequencing project: providing services to taxonomists for standard genome sequencing and annotation.</title>
        <authorList>
            <consortium name="The Broad Institute Genomics Platform"/>
            <consortium name="The Broad Institute Genome Sequencing Center for Infectious Disease"/>
            <person name="Wu L."/>
            <person name="Ma J."/>
        </authorList>
    </citation>
    <scope>NUCLEOTIDE SEQUENCE [LARGE SCALE GENOMIC DNA]</scope>
    <source>
        <strain evidence="2 3">JCM 15478</strain>
    </source>
</reference>
<dbReference type="RefSeq" id="WP_344528108.1">
    <property type="nucleotide sequence ID" value="NZ_BAAAPE010000007.1"/>
</dbReference>
<dbReference type="PANTHER" id="PTHR43194">
    <property type="entry name" value="HYDROLASE ALPHA/BETA FOLD FAMILY"/>
    <property type="match status" value="1"/>
</dbReference>
<feature type="domain" description="AB hydrolase-1" evidence="1">
    <location>
        <begin position="32"/>
        <end position="251"/>
    </location>
</feature>